<evidence type="ECO:0000256" key="3">
    <source>
        <dbReference type="ARBA" id="ARBA00023004"/>
    </source>
</evidence>
<evidence type="ECO:0000313" key="6">
    <source>
        <dbReference type="EMBL" id="TBX41780.1"/>
    </source>
</evidence>
<proteinExistence type="inferred from homology"/>
<dbReference type="PANTHER" id="PTHR42988">
    <property type="entry name" value="PHOSPHOHYDROLASE"/>
    <property type="match status" value="1"/>
</dbReference>
<dbReference type="AlphaFoldDB" id="A0A4Q9Y0M1"/>
<protein>
    <submittedName>
        <fullName evidence="6">Metallophosphoesterase</fullName>
    </submittedName>
</protein>
<evidence type="ECO:0000256" key="1">
    <source>
        <dbReference type="ARBA" id="ARBA00022723"/>
    </source>
</evidence>
<feature type="domain" description="Calcineurin-like phosphoesterase" evidence="5">
    <location>
        <begin position="48"/>
        <end position="282"/>
    </location>
</feature>
<dbReference type="GO" id="GO:0046872">
    <property type="term" value="F:metal ion binding"/>
    <property type="evidence" value="ECO:0007669"/>
    <property type="project" value="UniProtKB-KW"/>
</dbReference>
<dbReference type="InterPro" id="IPR029052">
    <property type="entry name" value="Metallo-depent_PP-like"/>
</dbReference>
<dbReference type="InterPro" id="IPR050884">
    <property type="entry name" value="CNP_phosphodiesterase-III"/>
</dbReference>
<dbReference type="Gene3D" id="1.10.246.180">
    <property type="match status" value="1"/>
</dbReference>
<dbReference type="Pfam" id="PF00149">
    <property type="entry name" value="Metallophos"/>
    <property type="match status" value="1"/>
</dbReference>
<dbReference type="SUPFAM" id="SSF56300">
    <property type="entry name" value="Metallo-dependent phosphatases"/>
    <property type="match status" value="1"/>
</dbReference>
<dbReference type="PANTHER" id="PTHR42988:SF2">
    <property type="entry name" value="CYCLIC NUCLEOTIDE PHOSPHODIESTERASE CBUA0032-RELATED"/>
    <property type="match status" value="1"/>
</dbReference>
<sequence>MKLWKSILGIGMVLFGGIFLSSCQKTTATTLPPVTHNTLTAMIISDDHVIAPRLHDNGKAFSQYAGNDAGADLKYSATIFRAFIAKALATKPDVVLVSGDITNNGEKASHEYVAKQLRRLTDQHIRVYVVPGNHDLNNPIARRFKGNHQYSTEATSPTQFKKIYRQAGYSQASENDPSSLGYLVKPSKHTWFLMLNSAIYKSNYQQGNSTVGGGLTDGTLQWIAKVGKQAKQAHATLIPVLHHNTMDHTVIHQDYTIGYAEDVRKALTNAGIKLSLSGHIHAQSIKSTKVAGHSLTDIASGALILGSHYYGTLKINQANGTATYRATPLNVSAYIKQQQGVTAMRAYQKYDHDVLYAAGYNAALSQLYEDRDETKLSTAKVNQLARGMAAANIALFRGTSVTNSTAIKAWQQMPQDTSLRGFVLATQKLHGNVTWSGKVR</sequence>
<evidence type="ECO:0000256" key="2">
    <source>
        <dbReference type="ARBA" id="ARBA00022801"/>
    </source>
</evidence>
<evidence type="ECO:0000256" key="4">
    <source>
        <dbReference type="ARBA" id="ARBA00025742"/>
    </source>
</evidence>
<dbReference type="InterPro" id="IPR004843">
    <property type="entry name" value="Calcineurin-like_PHP"/>
</dbReference>
<gene>
    <name evidence="6" type="ORF">EUZ87_08915</name>
</gene>
<dbReference type="PIRSF" id="PIRSF034890">
    <property type="entry name" value="Pesteras_lmo2642"/>
    <property type="match status" value="1"/>
</dbReference>
<dbReference type="EMBL" id="SEHH01000064">
    <property type="protein sequence ID" value="TBX41780.1"/>
    <property type="molecule type" value="Genomic_DNA"/>
</dbReference>
<organism evidence="6 7">
    <name type="scientific">Lactiplantibacillus paraplantarum</name>
    <dbReference type="NCBI Taxonomy" id="60520"/>
    <lineage>
        <taxon>Bacteria</taxon>
        <taxon>Bacillati</taxon>
        <taxon>Bacillota</taxon>
        <taxon>Bacilli</taxon>
        <taxon>Lactobacillales</taxon>
        <taxon>Lactobacillaceae</taxon>
        <taxon>Lactiplantibacillus</taxon>
    </lineage>
</organism>
<dbReference type="Proteomes" id="UP000292648">
    <property type="component" value="Unassembled WGS sequence"/>
</dbReference>
<dbReference type="Gene3D" id="3.60.21.10">
    <property type="match status" value="1"/>
</dbReference>
<comment type="caution">
    <text evidence="6">The sequence shown here is derived from an EMBL/GenBank/DDBJ whole genome shotgun (WGS) entry which is preliminary data.</text>
</comment>
<keyword evidence="3" id="KW-0408">Iron</keyword>
<keyword evidence="1" id="KW-0479">Metal-binding</keyword>
<dbReference type="InterPro" id="IPR012365">
    <property type="entry name" value="Pesteras_lmo2642"/>
</dbReference>
<name>A0A4Q9Y0M1_9LACO</name>
<accession>A0A4Q9Y0M1</accession>
<evidence type="ECO:0000313" key="7">
    <source>
        <dbReference type="Proteomes" id="UP000292648"/>
    </source>
</evidence>
<dbReference type="PROSITE" id="PS51257">
    <property type="entry name" value="PROKAR_LIPOPROTEIN"/>
    <property type="match status" value="1"/>
</dbReference>
<comment type="similarity">
    <text evidence="4">Belongs to the cyclic nucleotide phosphodiesterase class-III family.</text>
</comment>
<keyword evidence="2" id="KW-0378">Hydrolase</keyword>
<dbReference type="GO" id="GO:0016787">
    <property type="term" value="F:hydrolase activity"/>
    <property type="evidence" value="ECO:0007669"/>
    <property type="project" value="UniProtKB-KW"/>
</dbReference>
<reference evidence="6 7" key="1">
    <citation type="submission" date="2019-01" db="EMBL/GenBank/DDBJ databases">
        <title>Draft genome sequence of Lactobacillus paraplantarum OSY-TC318, a Producer of the novel lantibiotic Paraplantaracin TC318.</title>
        <authorList>
            <person name="Hussein W.E."/>
            <person name="Huang E."/>
            <person name="Yousef A.E."/>
        </authorList>
    </citation>
    <scope>NUCLEOTIDE SEQUENCE [LARGE SCALE GENOMIC DNA]</scope>
    <source>
        <strain evidence="6 7">OSY-TC318</strain>
    </source>
</reference>
<evidence type="ECO:0000259" key="5">
    <source>
        <dbReference type="Pfam" id="PF00149"/>
    </source>
</evidence>